<dbReference type="InterPro" id="IPR008734">
    <property type="entry name" value="PHK_A/B_su"/>
</dbReference>
<comment type="subcellular location">
    <subcellularLocation>
        <location evidence="5">Cell membrane</location>
        <topology evidence="5">Lipid-anchor</topology>
        <orientation evidence="5">Cytoplasmic side</orientation>
    </subcellularLocation>
</comment>
<comment type="pathway">
    <text evidence="1 5">Glycan biosynthesis; glycogen metabolism.</text>
</comment>
<evidence type="ECO:0000259" key="6">
    <source>
        <dbReference type="Pfam" id="PF00723"/>
    </source>
</evidence>
<keyword evidence="4 5" id="KW-0112">Calmodulin-binding</keyword>
<evidence type="ECO:0000256" key="3">
    <source>
        <dbReference type="ARBA" id="ARBA00022600"/>
    </source>
</evidence>
<dbReference type="AlphaFoldDB" id="K1QFT2"/>
<gene>
    <name evidence="7" type="ORF">CGI_10017152</name>
</gene>
<dbReference type="GO" id="GO:0005977">
    <property type="term" value="P:glycogen metabolic process"/>
    <property type="evidence" value="ECO:0007669"/>
    <property type="project" value="UniProtKB-UniPathway"/>
</dbReference>
<dbReference type="InterPro" id="IPR008928">
    <property type="entry name" value="6-hairpin_glycosidase_sf"/>
</dbReference>
<name>K1QFT2_MAGGI</name>
<dbReference type="HOGENOM" id="CLU_522013_0_0_1"/>
<comment type="similarity">
    <text evidence="2 5">Belongs to the phosphorylase b kinase regulatory chain family.</text>
</comment>
<evidence type="ECO:0000256" key="4">
    <source>
        <dbReference type="ARBA" id="ARBA00022860"/>
    </source>
</evidence>
<evidence type="ECO:0000256" key="5">
    <source>
        <dbReference type="RuleBase" id="RU364123"/>
    </source>
</evidence>
<dbReference type="SUPFAM" id="SSF48208">
    <property type="entry name" value="Six-hairpin glycosidases"/>
    <property type="match status" value="2"/>
</dbReference>
<organism evidence="7">
    <name type="scientific">Magallana gigas</name>
    <name type="common">Pacific oyster</name>
    <name type="synonym">Crassostrea gigas</name>
    <dbReference type="NCBI Taxonomy" id="29159"/>
    <lineage>
        <taxon>Eukaryota</taxon>
        <taxon>Metazoa</taxon>
        <taxon>Spiralia</taxon>
        <taxon>Lophotrochozoa</taxon>
        <taxon>Mollusca</taxon>
        <taxon>Bivalvia</taxon>
        <taxon>Autobranchia</taxon>
        <taxon>Pteriomorphia</taxon>
        <taxon>Ostreida</taxon>
        <taxon>Ostreoidea</taxon>
        <taxon>Ostreidae</taxon>
        <taxon>Magallana</taxon>
    </lineage>
</organism>
<evidence type="ECO:0000313" key="7">
    <source>
        <dbReference type="EMBL" id="EKC32743.1"/>
    </source>
</evidence>
<dbReference type="InParanoid" id="K1QFT2"/>
<dbReference type="PANTHER" id="PTHR10749">
    <property type="entry name" value="PHOSPHORYLASE B KINASE REGULATORY SUBUNIT"/>
    <property type="match status" value="1"/>
</dbReference>
<keyword evidence="5" id="KW-1003">Cell membrane</keyword>
<keyword evidence="5" id="KW-0449">Lipoprotein</keyword>
<sequence length="522" mass="58550">MADSPPRRHSSGSGSGRRGSIYRSSQVFNRLDSRNYALPLGVPEKSTQIEQQEELVKNLNTYYIQCKDGNWGVGVKKQILQYQSPTLGLFPDIGKEDNPTHIAHIRASIYCAVAVWALSQAYRKVDDDQGRTHELAQSAVKCMRGILFCWIRQADKVEDFKANQRAEFALHSAFHMVTGDPVYRDDEYGHLQIIFTTDEVNFVQNLVFYVERAYRTPDYGTWERGSKYNNGSTEIHASSIGLAKSSLESINGVNLFGEQGTSSSVIYVDIDAHNRNRTIFESILPRESNSKVLVVGCRSVGCKCAGGSTIILCGSDNACSLFCSSIGIAKAALEAVNGENLFGKQGASWSVVFVDYDAHNRNRTIFEGILPRESNSKNTDAALLSTIGWPAFALHEEDIKNRTISKVLRKLKGKYGIKRYLRDGYRTVLEDNKRRFYKPAEIKEGLHEVFQHDKDGIEYYSQLIKPLLYDSEEGKLVPKFFYVPKENIDEEKRVPGSMTRYPSAEGTTDGTFMLGHFAADGD</sequence>
<dbReference type="GO" id="GO:0005516">
    <property type="term" value="F:calmodulin binding"/>
    <property type="evidence" value="ECO:0007669"/>
    <property type="project" value="UniProtKB-KW"/>
</dbReference>
<dbReference type="Pfam" id="PF00723">
    <property type="entry name" value="Glyco_hydro_15"/>
    <property type="match status" value="1"/>
</dbReference>
<keyword evidence="7" id="KW-0808">Transferase</keyword>
<dbReference type="GO" id="GO:0005886">
    <property type="term" value="C:plasma membrane"/>
    <property type="evidence" value="ECO:0007669"/>
    <property type="project" value="UniProtKB-SubCell"/>
</dbReference>
<dbReference type="PANTHER" id="PTHR10749:SF8">
    <property type="entry name" value="PHOSPHORYLASE B KINASE REGULATORY SUBUNIT BETA"/>
    <property type="match status" value="1"/>
</dbReference>
<feature type="domain" description="GH15-like" evidence="6">
    <location>
        <begin position="75"/>
        <end position="193"/>
    </location>
</feature>
<keyword evidence="5" id="KW-0472">Membrane</keyword>
<comment type="function">
    <text evidence="5">Phosphorylase b kinase catalyzes the phosphorylation of serine in certain substrates, including troponin I.</text>
</comment>
<keyword evidence="7" id="KW-0418">Kinase</keyword>
<accession>K1QFT2</accession>
<dbReference type="EMBL" id="JH817369">
    <property type="protein sequence ID" value="EKC32743.1"/>
    <property type="molecule type" value="Genomic_DNA"/>
</dbReference>
<dbReference type="UniPathway" id="UPA00163"/>
<keyword evidence="5" id="KW-0119">Carbohydrate metabolism</keyword>
<reference evidence="7" key="1">
    <citation type="journal article" date="2012" name="Nature">
        <title>The oyster genome reveals stress adaptation and complexity of shell formation.</title>
        <authorList>
            <person name="Zhang G."/>
            <person name="Fang X."/>
            <person name="Guo X."/>
            <person name="Li L."/>
            <person name="Luo R."/>
            <person name="Xu F."/>
            <person name="Yang P."/>
            <person name="Zhang L."/>
            <person name="Wang X."/>
            <person name="Qi H."/>
            <person name="Xiong Z."/>
            <person name="Que H."/>
            <person name="Xie Y."/>
            <person name="Holland P.W."/>
            <person name="Paps J."/>
            <person name="Zhu Y."/>
            <person name="Wu F."/>
            <person name="Chen Y."/>
            <person name="Wang J."/>
            <person name="Peng C."/>
            <person name="Meng J."/>
            <person name="Yang L."/>
            <person name="Liu J."/>
            <person name="Wen B."/>
            <person name="Zhang N."/>
            <person name="Huang Z."/>
            <person name="Zhu Q."/>
            <person name="Feng Y."/>
            <person name="Mount A."/>
            <person name="Hedgecock D."/>
            <person name="Xu Z."/>
            <person name="Liu Y."/>
            <person name="Domazet-Loso T."/>
            <person name="Du Y."/>
            <person name="Sun X."/>
            <person name="Zhang S."/>
            <person name="Liu B."/>
            <person name="Cheng P."/>
            <person name="Jiang X."/>
            <person name="Li J."/>
            <person name="Fan D."/>
            <person name="Wang W."/>
            <person name="Fu W."/>
            <person name="Wang T."/>
            <person name="Wang B."/>
            <person name="Zhang J."/>
            <person name="Peng Z."/>
            <person name="Li Y."/>
            <person name="Li N."/>
            <person name="Wang J."/>
            <person name="Chen M."/>
            <person name="He Y."/>
            <person name="Tan F."/>
            <person name="Song X."/>
            <person name="Zheng Q."/>
            <person name="Huang R."/>
            <person name="Yang H."/>
            <person name="Du X."/>
            <person name="Chen L."/>
            <person name="Yang M."/>
            <person name="Gaffney P.M."/>
            <person name="Wang S."/>
            <person name="Luo L."/>
            <person name="She Z."/>
            <person name="Ming Y."/>
            <person name="Huang W."/>
            <person name="Zhang S."/>
            <person name="Huang B."/>
            <person name="Zhang Y."/>
            <person name="Qu T."/>
            <person name="Ni P."/>
            <person name="Miao G."/>
            <person name="Wang J."/>
            <person name="Wang Q."/>
            <person name="Steinberg C.E."/>
            <person name="Wang H."/>
            <person name="Li N."/>
            <person name="Qian L."/>
            <person name="Zhang G."/>
            <person name="Li Y."/>
            <person name="Yang H."/>
            <person name="Liu X."/>
            <person name="Wang J."/>
            <person name="Yin Y."/>
            <person name="Wang J."/>
        </authorList>
    </citation>
    <scope>NUCLEOTIDE SEQUENCE [LARGE SCALE GENOMIC DNA]</scope>
    <source>
        <strain evidence="7">05x7-T-G4-1.051#20</strain>
    </source>
</reference>
<dbReference type="InterPro" id="IPR011613">
    <property type="entry name" value="GH15-like"/>
</dbReference>
<evidence type="ECO:0000256" key="2">
    <source>
        <dbReference type="ARBA" id="ARBA00007128"/>
    </source>
</evidence>
<dbReference type="GO" id="GO:0005964">
    <property type="term" value="C:phosphorylase kinase complex"/>
    <property type="evidence" value="ECO:0007669"/>
    <property type="project" value="TreeGrafter"/>
</dbReference>
<dbReference type="GO" id="GO:0016301">
    <property type="term" value="F:kinase activity"/>
    <property type="evidence" value="ECO:0007669"/>
    <property type="project" value="UniProtKB-KW"/>
</dbReference>
<protein>
    <recommendedName>
        <fullName evidence="5">Phosphorylase b kinase regulatory subunit</fullName>
    </recommendedName>
</protein>
<evidence type="ECO:0000256" key="1">
    <source>
        <dbReference type="ARBA" id="ARBA00005131"/>
    </source>
</evidence>
<keyword evidence="3 5" id="KW-0321">Glycogen metabolism</keyword>
<proteinExistence type="inferred from homology"/>
<keyword evidence="5" id="KW-0636">Prenylation</keyword>